<feature type="non-terminal residue" evidence="2">
    <location>
        <position position="168"/>
    </location>
</feature>
<protein>
    <submittedName>
        <fullName evidence="2">Kinase binding protein</fullName>
    </submittedName>
</protein>
<dbReference type="GO" id="GO:0016301">
    <property type="term" value="F:kinase activity"/>
    <property type="evidence" value="ECO:0007669"/>
    <property type="project" value="UniProtKB-KW"/>
</dbReference>
<name>Q0KIW6_ORYSJ</name>
<feature type="non-terminal residue" evidence="2">
    <location>
        <position position="1"/>
    </location>
</feature>
<dbReference type="AlphaFoldDB" id="Q0KIW6"/>
<organism evidence="2">
    <name type="scientific">Oryza sativa subsp. japonica</name>
    <name type="common">Rice</name>
    <dbReference type="NCBI Taxonomy" id="39947"/>
    <lineage>
        <taxon>Eukaryota</taxon>
        <taxon>Viridiplantae</taxon>
        <taxon>Streptophyta</taxon>
        <taxon>Embryophyta</taxon>
        <taxon>Tracheophyta</taxon>
        <taxon>Spermatophyta</taxon>
        <taxon>Magnoliopsida</taxon>
        <taxon>Liliopsida</taxon>
        <taxon>Poales</taxon>
        <taxon>Poaceae</taxon>
        <taxon>BOP clade</taxon>
        <taxon>Oryzoideae</taxon>
        <taxon>Oryzeae</taxon>
        <taxon>Oryzinae</taxon>
        <taxon>Oryza</taxon>
        <taxon>Oryza sativa</taxon>
    </lineage>
</organism>
<accession>Q0KIW6</accession>
<sequence length="168" mass="19175">MEYKLTLQHFSVTMTKTDEMLLLEAEDSHTAHTFSKILNDESAKALTSDHSLDIETIFQLIKDFITNKPDKVSMSVTSEGKLSYTCQAMFGTVSRQFGFIINLDKQAVDPIVKMEKLLNKLVNRVAELEKGSNVKNNPINDENLEKLVKTNNEQYKALEKLVKEKFDK</sequence>
<feature type="coiled-coil region" evidence="1">
    <location>
        <begin position="111"/>
        <end position="164"/>
    </location>
</feature>
<keyword evidence="1" id="KW-0175">Coiled coil</keyword>
<evidence type="ECO:0000256" key="1">
    <source>
        <dbReference type="SAM" id="Coils"/>
    </source>
</evidence>
<evidence type="ECO:0000313" key="2">
    <source>
        <dbReference type="EMBL" id="BAF30960.1"/>
    </source>
</evidence>
<keyword evidence="2" id="KW-0808">Transferase</keyword>
<dbReference type="EMBL" id="AB272070">
    <property type="protein sequence ID" value="BAF30960.1"/>
    <property type="molecule type" value="mRNA"/>
</dbReference>
<reference evidence="2" key="1">
    <citation type="submission" date="2006-09" db="EMBL/GenBank/DDBJ databases">
        <title>A Rice Protein-kinase interaction network.</title>
        <authorList>
            <person name="Ding X."/>
            <person name="Song W."/>
            <person name="Ronald P."/>
            <person name="Fromnn M."/>
        </authorList>
    </citation>
    <scope>NUCLEOTIDE SEQUENCE</scope>
</reference>
<proteinExistence type="evidence at transcript level"/>
<keyword evidence="2" id="KW-0418">Kinase</keyword>